<dbReference type="AlphaFoldDB" id="A0A086LAW0"/>
<dbReference type="EMBL" id="AEYH02000768">
    <property type="protein sequence ID" value="KFG53778.1"/>
    <property type="molecule type" value="Genomic_DNA"/>
</dbReference>
<name>A0A086LAW0_TOXGO</name>
<comment type="caution">
    <text evidence="2">The sequence shown here is derived from an EMBL/GenBank/DDBJ whole genome shotgun (WGS) entry which is preliminary data.</text>
</comment>
<protein>
    <submittedName>
        <fullName evidence="2">Uncharacterized protein</fullName>
    </submittedName>
</protein>
<reference evidence="2 3" key="1">
    <citation type="submission" date="2014-07" db="EMBL/GenBank/DDBJ databases">
        <authorList>
            <person name="Sibley D."/>
            <person name="Venepally P."/>
            <person name="Karamycheva S."/>
            <person name="Hadjithomas M."/>
            <person name="Khan A."/>
            <person name="Brunk B."/>
            <person name="Roos D."/>
            <person name="Caler E."/>
            <person name="Lorenzi H."/>
        </authorList>
    </citation>
    <scope>NUCLEOTIDE SEQUENCE [LARGE SCALE GENOMIC DNA]</scope>
    <source>
        <strain evidence="2 3">FOU</strain>
    </source>
</reference>
<dbReference type="Proteomes" id="UP000028838">
    <property type="component" value="Unassembled WGS sequence"/>
</dbReference>
<evidence type="ECO:0000256" key="1">
    <source>
        <dbReference type="SAM" id="MobiDB-lite"/>
    </source>
</evidence>
<sequence>MCTGSGELLQIEQGNGGKQVNWKETKMEKEGGFRRKSRRGSSRGRAHAEFSKKVTFFGFKRQFPARLPCKDQDTRILVPPC</sequence>
<organism evidence="2 3">
    <name type="scientific">Toxoplasma gondii FOU</name>
    <dbReference type="NCBI Taxonomy" id="943167"/>
    <lineage>
        <taxon>Eukaryota</taxon>
        <taxon>Sar</taxon>
        <taxon>Alveolata</taxon>
        <taxon>Apicomplexa</taxon>
        <taxon>Conoidasida</taxon>
        <taxon>Coccidia</taxon>
        <taxon>Eucoccidiorida</taxon>
        <taxon>Eimeriorina</taxon>
        <taxon>Sarcocystidae</taxon>
        <taxon>Toxoplasma</taxon>
    </lineage>
</organism>
<accession>A0A086LAW0</accession>
<proteinExistence type="predicted"/>
<feature type="compositionally biased region" description="Basic residues" evidence="1">
    <location>
        <begin position="34"/>
        <end position="45"/>
    </location>
</feature>
<evidence type="ECO:0000313" key="3">
    <source>
        <dbReference type="Proteomes" id="UP000028838"/>
    </source>
</evidence>
<evidence type="ECO:0000313" key="2">
    <source>
        <dbReference type="EMBL" id="KFG53778.1"/>
    </source>
</evidence>
<feature type="compositionally biased region" description="Basic and acidic residues" evidence="1">
    <location>
        <begin position="21"/>
        <end position="33"/>
    </location>
</feature>
<feature type="region of interest" description="Disordered" evidence="1">
    <location>
        <begin position="1"/>
        <end position="47"/>
    </location>
</feature>
<gene>
    <name evidence="2" type="ORF">TGFOU_224100</name>
</gene>
<dbReference type="VEuPathDB" id="ToxoDB:TGFOU_224100"/>